<feature type="domain" description="Tyrosine specific protein phosphatases" evidence="4">
    <location>
        <begin position="253"/>
        <end position="358"/>
    </location>
</feature>
<dbReference type="PANTHER" id="PTHR19134">
    <property type="entry name" value="RECEPTOR-TYPE TYROSINE-PROTEIN PHOSPHATASE"/>
    <property type="match status" value="1"/>
</dbReference>
<dbReference type="InterPro" id="IPR029021">
    <property type="entry name" value="Prot-tyrosine_phosphatase-like"/>
</dbReference>
<evidence type="ECO:0000256" key="1">
    <source>
        <dbReference type="ARBA" id="ARBA00009649"/>
    </source>
</evidence>
<dbReference type="EMBL" id="CCBN010000005">
    <property type="protein sequence ID" value="CDO53555.1"/>
    <property type="molecule type" value="Genomic_DNA"/>
</dbReference>
<organism evidence="5 6">
    <name type="scientific">Geotrichum candidum</name>
    <name type="common">Oospora lactis</name>
    <name type="synonym">Dipodascus geotrichum</name>
    <dbReference type="NCBI Taxonomy" id="1173061"/>
    <lineage>
        <taxon>Eukaryota</taxon>
        <taxon>Fungi</taxon>
        <taxon>Dikarya</taxon>
        <taxon>Ascomycota</taxon>
        <taxon>Saccharomycotina</taxon>
        <taxon>Dipodascomycetes</taxon>
        <taxon>Dipodascales</taxon>
        <taxon>Dipodascaceae</taxon>
        <taxon>Geotrichum</taxon>
    </lineage>
</organism>
<name>A0A0J9X9R7_GEOCN</name>
<dbReference type="OrthoDB" id="10253954at2759"/>
<feature type="region of interest" description="Disordered" evidence="2">
    <location>
        <begin position="40"/>
        <end position="70"/>
    </location>
</feature>
<dbReference type="InterPro" id="IPR000242">
    <property type="entry name" value="PTP_cat"/>
</dbReference>
<feature type="compositionally biased region" description="Polar residues" evidence="2">
    <location>
        <begin position="40"/>
        <end position="53"/>
    </location>
</feature>
<dbReference type="InterPro" id="IPR003595">
    <property type="entry name" value="Tyr_Pase_cat"/>
</dbReference>
<dbReference type="STRING" id="1173061.A0A0J9X9R7"/>
<dbReference type="InterPro" id="IPR050348">
    <property type="entry name" value="Protein-Tyr_Phosphatase"/>
</dbReference>
<evidence type="ECO:0000313" key="6">
    <source>
        <dbReference type="Proteomes" id="UP000242525"/>
    </source>
</evidence>
<protein>
    <submittedName>
        <fullName evidence="5">Similar to Saccharomyces cerevisiae YDL230W PTP1 Phosphotyrosine-specific protein phosphatase that dephosphorylates a broad range of substrates in vivo</fullName>
    </submittedName>
</protein>
<comment type="caution">
    <text evidence="5">The sequence shown here is derived from an EMBL/GenBank/DDBJ whole genome shotgun (WGS) entry which is preliminary data.</text>
</comment>
<dbReference type="Pfam" id="PF00102">
    <property type="entry name" value="Y_phosphatase"/>
    <property type="match status" value="1"/>
</dbReference>
<dbReference type="Proteomes" id="UP000242525">
    <property type="component" value="Unassembled WGS sequence"/>
</dbReference>
<dbReference type="PANTHER" id="PTHR19134:SF449">
    <property type="entry name" value="TYROSINE-PROTEIN PHOSPHATASE 1"/>
    <property type="match status" value="1"/>
</dbReference>
<feature type="domain" description="Tyrosine-protein phosphatase" evidence="3">
    <location>
        <begin position="36"/>
        <end position="367"/>
    </location>
</feature>
<dbReference type="PRINTS" id="PR00700">
    <property type="entry name" value="PRTYPHPHTASE"/>
</dbReference>
<evidence type="ECO:0000259" key="4">
    <source>
        <dbReference type="PROSITE" id="PS50056"/>
    </source>
</evidence>
<dbReference type="SMART" id="SM00404">
    <property type="entry name" value="PTPc_motif"/>
    <property type="match status" value="1"/>
</dbReference>
<dbReference type="InterPro" id="IPR000387">
    <property type="entry name" value="Tyr_Pase_dom"/>
</dbReference>
<dbReference type="InterPro" id="IPR016130">
    <property type="entry name" value="Tyr_Pase_AS"/>
</dbReference>
<evidence type="ECO:0000313" key="5">
    <source>
        <dbReference type="EMBL" id="CDO53555.1"/>
    </source>
</evidence>
<accession>A0A0J9X9R7</accession>
<sequence length="375" mass="42621">MNNTTVKQQQLPQFLEETSLCSQKFHNLHDIETQRIQSLFQDPSNSDPSSKGQWSIKDALDPKNSNRNRYTNILPFDHNRVRITTAKSRAGNSGEEPNDYINASLISLDLGKDQSIGAKEYIATQGPTRRTIGHFWQMLYSVTENVYGADSAVILMLTPVFERGREACAPYWPRKVGEELEVPNDDSFDKLLQVTCVSVEQVVPKLGDHSQYPHVKTVLKLKSPEDNVEKTIYHIHVDTWVDFDRPTADGEIFSLVRLVESLQRKAAPSKTAVASKEMPLVVHCSAGVGRTGTYLALDYMLTRSKLLLPGDKKHGTTQQINHQNQINSRDVTTDPIYELVLSMREQRMEMVQRISQYRYIYENVKEEYLSGGSSR</sequence>
<proteinExistence type="inferred from homology"/>
<dbReference type="Gene3D" id="3.90.190.10">
    <property type="entry name" value="Protein tyrosine phosphatase superfamily"/>
    <property type="match status" value="1"/>
</dbReference>
<keyword evidence="6" id="KW-1185">Reference proteome</keyword>
<dbReference type="PROSITE" id="PS50056">
    <property type="entry name" value="TYR_PHOSPHATASE_2"/>
    <property type="match status" value="1"/>
</dbReference>
<dbReference type="AlphaFoldDB" id="A0A0J9X9R7"/>
<dbReference type="PROSITE" id="PS00383">
    <property type="entry name" value="TYR_PHOSPHATASE_1"/>
    <property type="match status" value="1"/>
</dbReference>
<gene>
    <name evidence="5" type="ORF">BN980_GECA05s03640g</name>
</gene>
<dbReference type="PROSITE" id="PS50055">
    <property type="entry name" value="TYR_PHOSPHATASE_PTP"/>
    <property type="match status" value="1"/>
</dbReference>
<reference evidence="5" key="1">
    <citation type="submission" date="2014-03" db="EMBL/GenBank/DDBJ databases">
        <authorList>
            <person name="Casaregola S."/>
        </authorList>
    </citation>
    <scope>NUCLEOTIDE SEQUENCE [LARGE SCALE GENOMIC DNA]</scope>
    <source>
        <strain evidence="5">CLIB 918</strain>
    </source>
</reference>
<evidence type="ECO:0000259" key="3">
    <source>
        <dbReference type="PROSITE" id="PS50055"/>
    </source>
</evidence>
<dbReference type="SMART" id="SM00194">
    <property type="entry name" value="PTPc"/>
    <property type="match status" value="1"/>
</dbReference>
<evidence type="ECO:0000256" key="2">
    <source>
        <dbReference type="SAM" id="MobiDB-lite"/>
    </source>
</evidence>
<dbReference type="GO" id="GO:0004725">
    <property type="term" value="F:protein tyrosine phosphatase activity"/>
    <property type="evidence" value="ECO:0007669"/>
    <property type="project" value="InterPro"/>
</dbReference>
<dbReference type="SUPFAM" id="SSF52799">
    <property type="entry name" value="(Phosphotyrosine protein) phosphatases II"/>
    <property type="match status" value="1"/>
</dbReference>
<comment type="similarity">
    <text evidence="1">Belongs to the protein-tyrosine phosphatase family. Non-receptor class subfamily.</text>
</comment>